<protein>
    <submittedName>
        <fullName evidence="2">Uncharacterized protein</fullName>
    </submittedName>
</protein>
<comment type="caution">
    <text evidence="2">The sequence shown here is derived from an EMBL/GenBank/DDBJ whole genome shotgun (WGS) entry which is preliminary data.</text>
</comment>
<dbReference type="EMBL" id="CAJOBI010122008">
    <property type="protein sequence ID" value="CAF4682969.1"/>
    <property type="molecule type" value="Genomic_DNA"/>
</dbReference>
<dbReference type="AlphaFoldDB" id="A0A8S3A1H2"/>
<dbReference type="EMBL" id="CAJOBI010120113">
    <property type="protein sequence ID" value="CAF4673965.1"/>
    <property type="molecule type" value="Genomic_DNA"/>
</dbReference>
<evidence type="ECO:0000313" key="2">
    <source>
        <dbReference type="EMBL" id="CAF4682969.1"/>
    </source>
</evidence>
<organism evidence="2 3">
    <name type="scientific">Rotaria magnacalcarata</name>
    <dbReference type="NCBI Taxonomy" id="392030"/>
    <lineage>
        <taxon>Eukaryota</taxon>
        <taxon>Metazoa</taxon>
        <taxon>Spiralia</taxon>
        <taxon>Gnathifera</taxon>
        <taxon>Rotifera</taxon>
        <taxon>Eurotatoria</taxon>
        <taxon>Bdelloidea</taxon>
        <taxon>Philodinida</taxon>
        <taxon>Philodinidae</taxon>
        <taxon>Rotaria</taxon>
    </lineage>
</organism>
<feature type="non-terminal residue" evidence="2">
    <location>
        <position position="72"/>
    </location>
</feature>
<evidence type="ECO:0000313" key="1">
    <source>
        <dbReference type="EMBL" id="CAF4673965.1"/>
    </source>
</evidence>
<accession>A0A8S3A1H2</accession>
<evidence type="ECO:0000313" key="3">
    <source>
        <dbReference type="Proteomes" id="UP000676336"/>
    </source>
</evidence>
<reference evidence="2" key="1">
    <citation type="submission" date="2021-02" db="EMBL/GenBank/DDBJ databases">
        <authorList>
            <person name="Nowell W R."/>
        </authorList>
    </citation>
    <scope>NUCLEOTIDE SEQUENCE</scope>
</reference>
<sequence>MVGEHVYLLRKKVHVMFFSSIHRLRALSTPDPATPVPSSSGSGNIFKFSATKYRYSKDEILALRVNVSERLS</sequence>
<gene>
    <name evidence="1" type="ORF">SMN809_LOCUS42011</name>
    <name evidence="2" type="ORF">SMN809_LOCUS42357</name>
</gene>
<name>A0A8S3A1H2_9BILA</name>
<dbReference type="Proteomes" id="UP000676336">
    <property type="component" value="Unassembled WGS sequence"/>
</dbReference>
<proteinExistence type="predicted"/>